<protein>
    <submittedName>
        <fullName evidence="1">Uncharacterized protein</fullName>
    </submittedName>
</protein>
<evidence type="ECO:0000313" key="1">
    <source>
        <dbReference type="EMBL" id="CAA9543207.1"/>
    </source>
</evidence>
<feature type="non-terminal residue" evidence="1">
    <location>
        <position position="55"/>
    </location>
</feature>
<sequence length="55" mass="6047">EGIYYALDAGRRGSDPVDPRRDWVRHRCRCGHREAGGCLDHQAEAADGAGVEPQL</sequence>
<name>A0A6J4U7V3_9SPHN</name>
<gene>
    <name evidence="1" type="ORF">AVDCRST_MAG23-2278</name>
</gene>
<accession>A0A6J4U7V3</accession>
<proteinExistence type="predicted"/>
<reference evidence="1" key="1">
    <citation type="submission" date="2020-02" db="EMBL/GenBank/DDBJ databases">
        <authorList>
            <person name="Meier V. D."/>
        </authorList>
    </citation>
    <scope>NUCLEOTIDE SEQUENCE</scope>
    <source>
        <strain evidence="1">AVDCRST_MAG23</strain>
    </source>
</reference>
<organism evidence="1">
    <name type="scientific">uncultured Sphingosinicella sp</name>
    <dbReference type="NCBI Taxonomy" id="478748"/>
    <lineage>
        <taxon>Bacteria</taxon>
        <taxon>Pseudomonadati</taxon>
        <taxon>Pseudomonadota</taxon>
        <taxon>Alphaproteobacteria</taxon>
        <taxon>Sphingomonadales</taxon>
        <taxon>Sphingosinicellaceae</taxon>
        <taxon>Sphingosinicella</taxon>
        <taxon>environmental samples</taxon>
    </lineage>
</organism>
<dbReference type="EMBL" id="CADCWD010000076">
    <property type="protein sequence ID" value="CAA9543207.1"/>
    <property type="molecule type" value="Genomic_DNA"/>
</dbReference>
<dbReference type="AlphaFoldDB" id="A0A6J4U7V3"/>
<feature type="non-terminal residue" evidence="1">
    <location>
        <position position="1"/>
    </location>
</feature>